<dbReference type="InterPro" id="IPR015943">
    <property type="entry name" value="WD40/YVTN_repeat-like_dom_sf"/>
</dbReference>
<proteinExistence type="predicted"/>
<dbReference type="InterPro" id="IPR011044">
    <property type="entry name" value="Quino_amine_DH_bsu"/>
</dbReference>
<feature type="compositionally biased region" description="Low complexity" evidence="1">
    <location>
        <begin position="74"/>
        <end position="84"/>
    </location>
</feature>
<reference evidence="4" key="1">
    <citation type="journal article" date="2019" name="Int. J. Syst. Evol. Microbiol.">
        <title>The Global Catalogue of Microorganisms (GCM) 10K type strain sequencing project: providing services to taxonomists for standard genome sequencing and annotation.</title>
        <authorList>
            <consortium name="The Broad Institute Genomics Platform"/>
            <consortium name="The Broad Institute Genome Sequencing Center for Infectious Disease"/>
            <person name="Wu L."/>
            <person name="Ma J."/>
        </authorList>
    </citation>
    <scope>NUCLEOTIDE SEQUENCE [LARGE SCALE GENOMIC DNA]</scope>
    <source>
        <strain evidence="4">JCM 4316</strain>
    </source>
</reference>
<name>A0ABP5U7X6_9ACTN</name>
<evidence type="ECO:0008006" key="5">
    <source>
        <dbReference type="Google" id="ProtNLM"/>
    </source>
</evidence>
<evidence type="ECO:0000313" key="3">
    <source>
        <dbReference type="EMBL" id="GAA2371926.1"/>
    </source>
</evidence>
<keyword evidence="2" id="KW-0472">Membrane</keyword>
<keyword evidence="2" id="KW-0812">Transmembrane</keyword>
<protein>
    <recommendedName>
        <fullName evidence="5">PQQ-binding-like beta-propeller repeat protein</fullName>
    </recommendedName>
</protein>
<dbReference type="InterPro" id="IPR006311">
    <property type="entry name" value="TAT_signal"/>
</dbReference>
<evidence type="ECO:0000256" key="2">
    <source>
        <dbReference type="SAM" id="Phobius"/>
    </source>
</evidence>
<feature type="transmembrane region" description="Helical" evidence="2">
    <location>
        <begin position="29"/>
        <end position="49"/>
    </location>
</feature>
<dbReference type="EMBL" id="BAAASD010000059">
    <property type="protein sequence ID" value="GAA2371926.1"/>
    <property type="molecule type" value="Genomic_DNA"/>
</dbReference>
<feature type="region of interest" description="Disordered" evidence="1">
    <location>
        <begin position="1"/>
        <end position="29"/>
    </location>
</feature>
<dbReference type="Proteomes" id="UP001500253">
    <property type="component" value="Unassembled WGS sequence"/>
</dbReference>
<feature type="compositionally biased region" description="Basic and acidic residues" evidence="1">
    <location>
        <begin position="85"/>
        <end position="99"/>
    </location>
</feature>
<keyword evidence="4" id="KW-1185">Reference proteome</keyword>
<feature type="compositionally biased region" description="Low complexity" evidence="1">
    <location>
        <begin position="48"/>
        <end position="65"/>
    </location>
</feature>
<comment type="caution">
    <text evidence="3">The sequence shown here is derived from an EMBL/GenBank/DDBJ whole genome shotgun (WGS) entry which is preliminary data.</text>
</comment>
<evidence type="ECO:0000256" key="1">
    <source>
        <dbReference type="SAM" id="MobiDB-lite"/>
    </source>
</evidence>
<accession>A0ABP5U7X6</accession>
<feature type="region of interest" description="Disordered" evidence="1">
    <location>
        <begin position="48"/>
        <end position="99"/>
    </location>
</feature>
<evidence type="ECO:0000313" key="4">
    <source>
        <dbReference type="Proteomes" id="UP001500253"/>
    </source>
</evidence>
<dbReference type="PROSITE" id="PS51318">
    <property type="entry name" value="TAT"/>
    <property type="match status" value="1"/>
</dbReference>
<keyword evidence="2" id="KW-1133">Transmembrane helix</keyword>
<feature type="compositionally biased region" description="Pro residues" evidence="1">
    <location>
        <begin position="1"/>
        <end position="14"/>
    </location>
</feature>
<dbReference type="Gene3D" id="2.130.10.10">
    <property type="entry name" value="YVTN repeat-like/Quinoprotein amine dehydrogenase"/>
    <property type="match status" value="1"/>
</dbReference>
<sequence>MSQPPQPPDRPPTRPTGGGREPGRRRRTLVIGAAVGALLAAGAGVWAAAGGGEPRAPAPGHARAGTHTDPLPAGPTGRPGTTSGRRGDERAPGDARRPGEAEVLFREPAPGAPGNGADIPGFWVRDGHVVKAVRDKVIAYGDHGERKWTVTLRGAVCAAPESPTGGKVVIAYGGPGKDECGRLALIDLDHGAKLWDRRAPAARAPRGDHLGMGLAQSGDLAGLSWYGGSAVVAVGDGRRAPARALPRGCRVDGFAGGRSLLRAYSCDDDTAGLQRLDTASGQVSWTYRVREGYKVSNIYSTGPVVVSLADDHHKSGGIVALSDRGTRRSTLDLGERSYQPECGQDLFGTRTGGCRGVAASSDTFYLPTELSPDGGQGPTNEIHAFDLRTGQRKWTSRVPGRVLLPLSVRGEGLIAYEQPTEKAPGSVVGVGVNGGRPKTLLRLPKATRAAEVGLASASRIYRKGTFYIASDRLAGSGADEAMIMAFRP</sequence>
<organism evidence="3 4">
    <name type="scientific">Streptomyces cuspidosporus</name>
    <dbReference type="NCBI Taxonomy" id="66882"/>
    <lineage>
        <taxon>Bacteria</taxon>
        <taxon>Bacillati</taxon>
        <taxon>Actinomycetota</taxon>
        <taxon>Actinomycetes</taxon>
        <taxon>Kitasatosporales</taxon>
        <taxon>Streptomycetaceae</taxon>
        <taxon>Streptomyces</taxon>
    </lineage>
</organism>
<dbReference type="SUPFAM" id="SSF50969">
    <property type="entry name" value="YVTN repeat-like/Quinoprotein amine dehydrogenase"/>
    <property type="match status" value="1"/>
</dbReference>
<gene>
    <name evidence="3" type="ORF">GCM10010246_77910</name>
</gene>